<protein>
    <submittedName>
        <fullName evidence="1">Uncharacterized protein</fullName>
    </submittedName>
</protein>
<dbReference type="Proteomes" id="UP000276133">
    <property type="component" value="Unassembled WGS sequence"/>
</dbReference>
<dbReference type="EMBL" id="REGN01006192">
    <property type="protein sequence ID" value="RNA10468.1"/>
    <property type="molecule type" value="Genomic_DNA"/>
</dbReference>
<organism evidence="1 2">
    <name type="scientific">Brachionus plicatilis</name>
    <name type="common">Marine rotifer</name>
    <name type="synonym">Brachionus muelleri</name>
    <dbReference type="NCBI Taxonomy" id="10195"/>
    <lineage>
        <taxon>Eukaryota</taxon>
        <taxon>Metazoa</taxon>
        <taxon>Spiralia</taxon>
        <taxon>Gnathifera</taxon>
        <taxon>Rotifera</taxon>
        <taxon>Eurotatoria</taxon>
        <taxon>Monogononta</taxon>
        <taxon>Pseudotrocha</taxon>
        <taxon>Ploima</taxon>
        <taxon>Brachionidae</taxon>
        <taxon>Brachionus</taxon>
    </lineage>
</organism>
<comment type="caution">
    <text evidence="1">The sequence shown here is derived from an EMBL/GenBank/DDBJ whole genome shotgun (WGS) entry which is preliminary data.</text>
</comment>
<accession>A0A3M7QHP6</accession>
<reference evidence="1 2" key="1">
    <citation type="journal article" date="2018" name="Sci. Rep.">
        <title>Genomic signatures of local adaptation to the degree of environmental predictability in rotifers.</title>
        <authorList>
            <person name="Franch-Gras L."/>
            <person name="Hahn C."/>
            <person name="Garcia-Roger E.M."/>
            <person name="Carmona M.J."/>
            <person name="Serra M."/>
            <person name="Gomez A."/>
        </authorList>
    </citation>
    <scope>NUCLEOTIDE SEQUENCE [LARGE SCALE GENOMIC DNA]</scope>
    <source>
        <strain evidence="1">HYR1</strain>
    </source>
</reference>
<proteinExistence type="predicted"/>
<sequence length="9" mass="1080">MFSSPRRVT</sequence>
<keyword evidence="2" id="KW-1185">Reference proteome</keyword>
<gene>
    <name evidence="1" type="ORF">BpHYR1_027106</name>
</gene>
<evidence type="ECO:0000313" key="2">
    <source>
        <dbReference type="Proteomes" id="UP000276133"/>
    </source>
</evidence>
<evidence type="ECO:0000313" key="1">
    <source>
        <dbReference type="EMBL" id="RNA10468.1"/>
    </source>
</evidence>
<name>A0A3M7QHP6_BRAPC</name>